<dbReference type="RefSeq" id="WP_230142998.1">
    <property type="nucleotide sequence ID" value="NZ_CAKJVF010000241.1"/>
</dbReference>
<evidence type="ECO:0000313" key="2">
    <source>
        <dbReference type="EMBL" id="CAI3551981.1"/>
    </source>
</evidence>
<dbReference type="AlphaFoldDB" id="A0AAD1YDG2"/>
<dbReference type="EMBL" id="CAMTCP010000099">
    <property type="protein sequence ID" value="CAI3551981.1"/>
    <property type="molecule type" value="Genomic_DNA"/>
</dbReference>
<feature type="transmembrane region" description="Helical" evidence="1">
    <location>
        <begin position="46"/>
        <end position="63"/>
    </location>
</feature>
<keyword evidence="1" id="KW-0812">Transmembrane</keyword>
<protein>
    <submittedName>
        <fullName evidence="2">Uncharacterized protein</fullName>
    </submittedName>
</protein>
<feature type="transmembrane region" description="Helical" evidence="1">
    <location>
        <begin position="75"/>
        <end position="93"/>
    </location>
</feature>
<comment type="caution">
    <text evidence="2">The sequence shown here is derived from an EMBL/GenBank/DDBJ whole genome shotgun (WGS) entry which is preliminary data.</text>
</comment>
<name>A0AAD1YDG2_9CLOT</name>
<keyword evidence="1" id="KW-0472">Membrane</keyword>
<evidence type="ECO:0000256" key="1">
    <source>
        <dbReference type="SAM" id="Phobius"/>
    </source>
</evidence>
<feature type="transmembrane region" description="Helical" evidence="1">
    <location>
        <begin position="17"/>
        <end position="34"/>
    </location>
</feature>
<sequence>MIIKLEDVDKLIDSKKIYAALFIFYIIMYIILELNLDSIKLYALRGIKISILLLVIVGLNILYNSIFYKKENDKTSFKFICIIFTVGILLRLLRIYSLPWDMYQHDVNLKCGHMEYIKYIVSNNSLPEVNTYQFYHPPLHHIIAAI</sequence>
<reference evidence="2" key="1">
    <citation type="submission" date="2022-10" db="EMBL/GenBank/DDBJ databases">
        <authorList>
            <person name="Aires J."/>
            <person name="Mesa V."/>
        </authorList>
    </citation>
    <scope>NUCLEOTIDE SEQUENCE</scope>
    <source>
        <strain evidence="2">Clostridium neonatale JD116</strain>
    </source>
</reference>
<dbReference type="Proteomes" id="UP001189143">
    <property type="component" value="Unassembled WGS sequence"/>
</dbReference>
<keyword evidence="1" id="KW-1133">Transmembrane helix</keyword>
<gene>
    <name evidence="2" type="ORF">CNEO2_180071</name>
</gene>
<evidence type="ECO:0000313" key="3">
    <source>
        <dbReference type="Proteomes" id="UP001189143"/>
    </source>
</evidence>
<proteinExistence type="predicted"/>
<organism evidence="2 3">
    <name type="scientific">Clostridium neonatale</name>
    <dbReference type="NCBI Taxonomy" id="137838"/>
    <lineage>
        <taxon>Bacteria</taxon>
        <taxon>Bacillati</taxon>
        <taxon>Bacillota</taxon>
        <taxon>Clostridia</taxon>
        <taxon>Eubacteriales</taxon>
        <taxon>Clostridiaceae</taxon>
        <taxon>Clostridium</taxon>
    </lineage>
</organism>
<accession>A0AAD1YDG2</accession>